<dbReference type="CDD" id="cd06588">
    <property type="entry name" value="PhnB_like"/>
    <property type="match status" value="1"/>
</dbReference>
<reference evidence="2 3" key="1">
    <citation type="submission" date="2015-09" db="EMBL/GenBank/DDBJ databases">
        <title>Draft genome sequence of Alicyclobacillus ferrooxydans DSM 22381.</title>
        <authorList>
            <person name="Hemp J."/>
        </authorList>
    </citation>
    <scope>NUCLEOTIDE SEQUENCE [LARGE SCALE GENOMIC DNA]</scope>
    <source>
        <strain evidence="2 3">TC-34</strain>
    </source>
</reference>
<dbReference type="AlphaFoldDB" id="A0A0N8PPI5"/>
<name>A0A0N8PPI5_9BACL</name>
<dbReference type="SUPFAM" id="SSF54593">
    <property type="entry name" value="Glyoxalase/Bleomycin resistance protein/Dihydroxybiphenyl dioxygenase"/>
    <property type="match status" value="1"/>
</dbReference>
<keyword evidence="3" id="KW-1185">Reference proteome</keyword>
<proteinExistence type="predicted"/>
<dbReference type="InterPro" id="IPR028973">
    <property type="entry name" value="PhnB-like"/>
</dbReference>
<dbReference type="Proteomes" id="UP000050482">
    <property type="component" value="Unassembled WGS sequence"/>
</dbReference>
<dbReference type="OrthoDB" id="9795306at2"/>
<dbReference type="RefSeq" id="WP_054968510.1">
    <property type="nucleotide sequence ID" value="NZ_LJCO01000033.1"/>
</dbReference>
<dbReference type="EMBL" id="LJCO01000033">
    <property type="protein sequence ID" value="KPV44421.1"/>
    <property type="molecule type" value="Genomic_DNA"/>
</dbReference>
<feature type="domain" description="Glyoxalase/fosfomycin resistance/dioxygenase" evidence="1">
    <location>
        <begin position="8"/>
        <end position="127"/>
    </location>
</feature>
<accession>A0A0N8PPI5</accession>
<dbReference type="PANTHER" id="PTHR33990">
    <property type="entry name" value="PROTEIN YJDN-RELATED"/>
    <property type="match status" value="1"/>
</dbReference>
<sequence>MPKLSPYIFSDNAREQAALYADALGGEVVDIRTFADMPGANEAEKDRVMHLVLKVGDATIYMADNGEKAVHRGHGLDLTLEFKTEEEARSAFEKLAQGGRVVMPLEQMFWGAVFGRLEDSYGVRWQISTEA</sequence>
<dbReference type="Gene3D" id="3.10.180.10">
    <property type="entry name" value="2,3-Dihydroxybiphenyl 1,2-Dioxygenase, domain 1"/>
    <property type="match status" value="1"/>
</dbReference>
<dbReference type="PANTHER" id="PTHR33990:SF1">
    <property type="entry name" value="PROTEIN YJDN"/>
    <property type="match status" value="1"/>
</dbReference>
<evidence type="ECO:0000313" key="2">
    <source>
        <dbReference type="EMBL" id="KPV44421.1"/>
    </source>
</evidence>
<organism evidence="2 3">
    <name type="scientific">Alicyclobacillus ferrooxydans</name>
    <dbReference type="NCBI Taxonomy" id="471514"/>
    <lineage>
        <taxon>Bacteria</taxon>
        <taxon>Bacillati</taxon>
        <taxon>Bacillota</taxon>
        <taxon>Bacilli</taxon>
        <taxon>Bacillales</taxon>
        <taxon>Alicyclobacillaceae</taxon>
        <taxon>Alicyclobacillus</taxon>
    </lineage>
</organism>
<dbReference type="STRING" id="471514.AN477_07315"/>
<dbReference type="Pfam" id="PF00903">
    <property type="entry name" value="Glyoxalase"/>
    <property type="match status" value="1"/>
</dbReference>
<dbReference type="InterPro" id="IPR029068">
    <property type="entry name" value="Glyas_Bleomycin-R_OHBP_Dase"/>
</dbReference>
<dbReference type="InterPro" id="IPR004360">
    <property type="entry name" value="Glyas_Fos-R_dOase_dom"/>
</dbReference>
<evidence type="ECO:0000313" key="3">
    <source>
        <dbReference type="Proteomes" id="UP000050482"/>
    </source>
</evidence>
<dbReference type="PATRIC" id="fig|471514.4.peg.3714"/>
<protein>
    <submittedName>
        <fullName evidence="2">Glyoxalase</fullName>
    </submittedName>
</protein>
<evidence type="ECO:0000259" key="1">
    <source>
        <dbReference type="Pfam" id="PF00903"/>
    </source>
</evidence>
<comment type="caution">
    <text evidence="2">The sequence shown here is derived from an EMBL/GenBank/DDBJ whole genome shotgun (WGS) entry which is preliminary data.</text>
</comment>
<gene>
    <name evidence="2" type="ORF">AN477_07315</name>
</gene>